<evidence type="ECO:0000313" key="3">
    <source>
        <dbReference type="Proteomes" id="UP000234275"/>
    </source>
</evidence>
<keyword evidence="3" id="KW-1185">Reference proteome</keyword>
<name>A0A2I2G2L1_9EURO</name>
<accession>A0A2I2G2L1</accession>
<feature type="region of interest" description="Disordered" evidence="1">
    <location>
        <begin position="1"/>
        <end position="31"/>
    </location>
</feature>
<dbReference type="GeneID" id="36561214"/>
<proteinExistence type="predicted"/>
<dbReference type="VEuPathDB" id="FungiDB:P170DRAFT_477983"/>
<dbReference type="AlphaFoldDB" id="A0A2I2G2L1"/>
<organism evidence="2 3">
    <name type="scientific">Aspergillus steynii IBT 23096</name>
    <dbReference type="NCBI Taxonomy" id="1392250"/>
    <lineage>
        <taxon>Eukaryota</taxon>
        <taxon>Fungi</taxon>
        <taxon>Dikarya</taxon>
        <taxon>Ascomycota</taxon>
        <taxon>Pezizomycotina</taxon>
        <taxon>Eurotiomycetes</taxon>
        <taxon>Eurotiomycetidae</taxon>
        <taxon>Eurotiales</taxon>
        <taxon>Aspergillaceae</taxon>
        <taxon>Aspergillus</taxon>
        <taxon>Aspergillus subgen. Circumdati</taxon>
    </lineage>
</organism>
<dbReference type="OrthoDB" id="4192850at2759"/>
<dbReference type="RefSeq" id="XP_024702422.1">
    <property type="nucleotide sequence ID" value="XM_024853516.1"/>
</dbReference>
<sequence length="289" mass="33072">MICPACDSNSPSTGSPERFSTHQTPSNDPAAPKFTSLETFDPKNLKLPLHLCPSLPLGCRQSFERCRRAALLAYDGFKNLTEIHSLRYKAMCPPPNPNNLARPSVYSFSRAYLHSLSVDHLLNWPVLRANVVTIAHPPKIPAEILSFTVDQRAYEAYLVGFERVLTCYVNGAYWEYMRAKDAVEDVIAKANMNVVDRRMWRHFWTARFLVENESWEEDLKNMVLPSWDEIVEELDTVIWERVEGAVTLDSLVRAEREVVGVDKNDEDEYGVEGYEIYDFMLDEDVMDAG</sequence>
<evidence type="ECO:0000256" key="1">
    <source>
        <dbReference type="SAM" id="MobiDB-lite"/>
    </source>
</evidence>
<protein>
    <submittedName>
        <fullName evidence="2">Uncharacterized protein</fullName>
    </submittedName>
</protein>
<dbReference type="EMBL" id="MSFO01000006">
    <property type="protein sequence ID" value="PLB47120.1"/>
    <property type="molecule type" value="Genomic_DNA"/>
</dbReference>
<dbReference type="Proteomes" id="UP000234275">
    <property type="component" value="Unassembled WGS sequence"/>
</dbReference>
<gene>
    <name evidence="2" type="ORF">P170DRAFT_477983</name>
</gene>
<reference evidence="2 3" key="1">
    <citation type="submission" date="2016-12" db="EMBL/GenBank/DDBJ databases">
        <title>The genomes of Aspergillus section Nigri reveals drivers in fungal speciation.</title>
        <authorList>
            <consortium name="DOE Joint Genome Institute"/>
            <person name="Vesth T.C."/>
            <person name="Nybo J."/>
            <person name="Theobald S."/>
            <person name="Brandl J."/>
            <person name="Frisvad J.C."/>
            <person name="Nielsen K.F."/>
            <person name="Lyhne E.K."/>
            <person name="Kogle M.E."/>
            <person name="Kuo A."/>
            <person name="Riley R."/>
            <person name="Clum A."/>
            <person name="Nolan M."/>
            <person name="Lipzen A."/>
            <person name="Salamov A."/>
            <person name="Henrissat B."/>
            <person name="Wiebenga A."/>
            <person name="De Vries R.P."/>
            <person name="Grigoriev I.V."/>
            <person name="Mortensen U.H."/>
            <person name="Andersen M.R."/>
            <person name="Baker S.E."/>
        </authorList>
    </citation>
    <scope>NUCLEOTIDE SEQUENCE [LARGE SCALE GENOMIC DNA]</scope>
    <source>
        <strain evidence="2 3">IBT 23096</strain>
    </source>
</reference>
<dbReference type="STRING" id="1392250.A0A2I2G2L1"/>
<comment type="caution">
    <text evidence="2">The sequence shown here is derived from an EMBL/GenBank/DDBJ whole genome shotgun (WGS) entry which is preliminary data.</text>
</comment>
<evidence type="ECO:0000313" key="2">
    <source>
        <dbReference type="EMBL" id="PLB47120.1"/>
    </source>
</evidence>